<dbReference type="Proteomes" id="UP001165960">
    <property type="component" value="Unassembled WGS sequence"/>
</dbReference>
<reference evidence="1" key="1">
    <citation type="submission" date="2022-04" db="EMBL/GenBank/DDBJ databases">
        <title>Genome of the entomopathogenic fungus Entomophthora muscae.</title>
        <authorList>
            <person name="Elya C."/>
            <person name="Lovett B.R."/>
            <person name="Lee E."/>
            <person name="Macias A.M."/>
            <person name="Hajek A.E."/>
            <person name="De Bivort B.L."/>
            <person name="Kasson M.T."/>
            <person name="De Fine Licht H.H."/>
            <person name="Stajich J.E."/>
        </authorList>
    </citation>
    <scope>NUCLEOTIDE SEQUENCE</scope>
    <source>
        <strain evidence="1">Berkeley</strain>
    </source>
</reference>
<name>A0ACC2RK43_9FUNG</name>
<organism evidence="1 2">
    <name type="scientific">Entomophthora muscae</name>
    <dbReference type="NCBI Taxonomy" id="34485"/>
    <lineage>
        <taxon>Eukaryota</taxon>
        <taxon>Fungi</taxon>
        <taxon>Fungi incertae sedis</taxon>
        <taxon>Zoopagomycota</taxon>
        <taxon>Entomophthoromycotina</taxon>
        <taxon>Entomophthoromycetes</taxon>
        <taxon>Entomophthorales</taxon>
        <taxon>Entomophthoraceae</taxon>
        <taxon>Entomophthora</taxon>
    </lineage>
</organism>
<gene>
    <name evidence="1" type="ORF">DSO57_1014119</name>
</gene>
<proteinExistence type="predicted"/>
<evidence type="ECO:0000313" key="2">
    <source>
        <dbReference type="Proteomes" id="UP001165960"/>
    </source>
</evidence>
<protein>
    <submittedName>
        <fullName evidence="1">Uncharacterized protein</fullName>
    </submittedName>
</protein>
<keyword evidence="2" id="KW-1185">Reference proteome</keyword>
<sequence>MRRVMDEVKKEHILTCLHPACQEVVVPELPTIENWEDMKQLLIDKFGGDLSLEVKKDTFMHIAFKPKETLAEFADRFYMEGQQLITSFQLIAHEAYMACAQALKVNQLLCCCEYRYSSCIDFAFGGPFQRQISCFCFCLSK</sequence>
<evidence type="ECO:0000313" key="1">
    <source>
        <dbReference type="EMBL" id="KAJ9050460.1"/>
    </source>
</evidence>
<comment type="caution">
    <text evidence="1">The sequence shown here is derived from an EMBL/GenBank/DDBJ whole genome shotgun (WGS) entry which is preliminary data.</text>
</comment>
<accession>A0ACC2RK43</accession>
<dbReference type="EMBL" id="QTSX02007153">
    <property type="protein sequence ID" value="KAJ9050460.1"/>
    <property type="molecule type" value="Genomic_DNA"/>
</dbReference>